<name>A0A1I7DUX9_9ENTR</name>
<accession>A0A1I7DUX9</accession>
<keyword evidence="3" id="KW-1185">Reference proteome</keyword>
<feature type="compositionally biased region" description="Polar residues" evidence="1">
    <location>
        <begin position="65"/>
        <end position="75"/>
    </location>
</feature>
<organism evidence="2 3">
    <name type="scientific">Kosakonia arachidis</name>
    <dbReference type="NCBI Taxonomy" id="551989"/>
    <lineage>
        <taxon>Bacteria</taxon>
        <taxon>Pseudomonadati</taxon>
        <taxon>Pseudomonadota</taxon>
        <taxon>Gammaproteobacteria</taxon>
        <taxon>Enterobacterales</taxon>
        <taxon>Enterobacteriaceae</taxon>
        <taxon>Kosakonia</taxon>
    </lineage>
</organism>
<dbReference type="Proteomes" id="UP000199187">
    <property type="component" value="Unassembled WGS sequence"/>
</dbReference>
<protein>
    <submittedName>
        <fullName evidence="2">Uncharacterized protein</fullName>
    </submittedName>
</protein>
<sequence length="75" mass="7829">MRIPGYAKRRELELLVKAGLTPLEALSLATNSAALTLGAGHPLCSVIHNAAPQGQKKNSKLDGWVSSTDSCANVS</sequence>
<dbReference type="SUPFAM" id="SSF51556">
    <property type="entry name" value="Metallo-dependent hydrolases"/>
    <property type="match status" value="1"/>
</dbReference>
<feature type="region of interest" description="Disordered" evidence="1">
    <location>
        <begin position="54"/>
        <end position="75"/>
    </location>
</feature>
<dbReference type="AlphaFoldDB" id="A0A1I7DUX9"/>
<dbReference type="EMBL" id="FPAU01000007">
    <property type="protein sequence ID" value="SFU15465.1"/>
    <property type="molecule type" value="Genomic_DNA"/>
</dbReference>
<evidence type="ECO:0000256" key="1">
    <source>
        <dbReference type="SAM" id="MobiDB-lite"/>
    </source>
</evidence>
<dbReference type="InterPro" id="IPR032466">
    <property type="entry name" value="Metal_Hydrolase"/>
</dbReference>
<proteinExistence type="predicted"/>
<reference evidence="3" key="1">
    <citation type="submission" date="2016-10" db="EMBL/GenBank/DDBJ databases">
        <authorList>
            <person name="Varghese N."/>
            <person name="Submissions S."/>
        </authorList>
    </citation>
    <scope>NUCLEOTIDE SEQUENCE [LARGE SCALE GENOMIC DNA]</scope>
    <source>
        <strain evidence="3">Ah-143</strain>
    </source>
</reference>
<evidence type="ECO:0000313" key="2">
    <source>
        <dbReference type="EMBL" id="SFU15465.1"/>
    </source>
</evidence>
<gene>
    <name evidence="2" type="ORF">SAMN05192562_1079</name>
</gene>
<evidence type="ECO:0000313" key="3">
    <source>
        <dbReference type="Proteomes" id="UP000199187"/>
    </source>
</evidence>
<dbReference type="Gene3D" id="3.20.20.140">
    <property type="entry name" value="Metal-dependent hydrolases"/>
    <property type="match status" value="1"/>
</dbReference>